<evidence type="ECO:0000256" key="1">
    <source>
        <dbReference type="PROSITE-ProRule" id="PRU00042"/>
    </source>
</evidence>
<sequence>MSLSYESTNYMQESRYPVMMHEDTTQQEQDLRALQHASTSSSEVQDHRYPSPPIAGVGEDPYQPHNLDSDVAAAEQQVAQELQNIDEIPTNNDIHHEDIPPEEQREPSPIIQKPEREFVRENGRFICTFEGCTEEKRDFGRKCEWSKHMDKHDRPYKCLQENCAKLPGFTYSGGLLRHQREVHNQHGGPKKQLNCPHATCKRHHGKGFSRMENLTEHLRRVHTDNMLPLPPAEDEMVEAANDVGGAKTGQKRKRAALQLEEQEDVHEEVKRLRHENTELRQNLDYMEEQLRQMQNMHQEQALEQLQRDALQGLTEVQQGGMPQARMQ</sequence>
<evidence type="ECO:0000313" key="5">
    <source>
        <dbReference type="EMBL" id="KAG9241947.1"/>
    </source>
</evidence>
<gene>
    <name evidence="5" type="ORF">BJ878DRAFT_544722</name>
</gene>
<proteinExistence type="predicted"/>
<keyword evidence="1" id="KW-0479">Metal-binding</keyword>
<keyword evidence="2" id="KW-0175">Coiled coil</keyword>
<dbReference type="OrthoDB" id="5305647at2759"/>
<name>A0A9P8CCR4_9HELO</name>
<accession>A0A9P8CCR4</accession>
<dbReference type="GO" id="GO:0006357">
    <property type="term" value="P:regulation of transcription by RNA polymerase II"/>
    <property type="evidence" value="ECO:0007669"/>
    <property type="project" value="TreeGrafter"/>
</dbReference>
<feature type="region of interest" description="Disordered" evidence="3">
    <location>
        <begin position="1"/>
        <end position="67"/>
    </location>
</feature>
<dbReference type="InterPro" id="IPR059009">
    <property type="entry name" value="Znf_C2H2_17_1st"/>
</dbReference>
<keyword evidence="6" id="KW-1185">Reference proteome</keyword>
<dbReference type="GO" id="GO:0005634">
    <property type="term" value="C:nucleus"/>
    <property type="evidence" value="ECO:0007669"/>
    <property type="project" value="TreeGrafter"/>
</dbReference>
<feature type="coiled-coil region" evidence="2">
    <location>
        <begin position="252"/>
        <end position="303"/>
    </location>
</feature>
<feature type="compositionally biased region" description="Polar residues" evidence="3">
    <location>
        <begin position="1"/>
        <end position="12"/>
    </location>
</feature>
<evidence type="ECO:0000313" key="6">
    <source>
        <dbReference type="Proteomes" id="UP000887226"/>
    </source>
</evidence>
<evidence type="ECO:0000259" key="4">
    <source>
        <dbReference type="PROSITE" id="PS50157"/>
    </source>
</evidence>
<dbReference type="PANTHER" id="PTHR46179:SF24">
    <property type="entry name" value="C2H2-TYPE DOMAIN-CONTAINING PROTEIN"/>
    <property type="match status" value="1"/>
</dbReference>
<feature type="domain" description="C2H2-type" evidence="4">
    <location>
        <begin position="198"/>
        <end position="227"/>
    </location>
</feature>
<dbReference type="PANTHER" id="PTHR46179">
    <property type="entry name" value="ZINC FINGER PROTEIN"/>
    <property type="match status" value="1"/>
</dbReference>
<dbReference type="SMART" id="SM00355">
    <property type="entry name" value="ZnF_C2H2"/>
    <property type="match status" value="3"/>
</dbReference>
<organism evidence="5 6">
    <name type="scientific">Calycina marina</name>
    <dbReference type="NCBI Taxonomy" id="1763456"/>
    <lineage>
        <taxon>Eukaryota</taxon>
        <taxon>Fungi</taxon>
        <taxon>Dikarya</taxon>
        <taxon>Ascomycota</taxon>
        <taxon>Pezizomycotina</taxon>
        <taxon>Leotiomycetes</taxon>
        <taxon>Helotiales</taxon>
        <taxon>Pezizellaceae</taxon>
        <taxon>Calycina</taxon>
    </lineage>
</organism>
<keyword evidence="1" id="KW-0862">Zinc</keyword>
<feature type="compositionally biased region" description="Basic and acidic residues" evidence="3">
    <location>
        <begin position="20"/>
        <end position="33"/>
    </location>
</feature>
<feature type="region of interest" description="Disordered" evidence="3">
    <location>
        <begin position="84"/>
        <end position="112"/>
    </location>
</feature>
<evidence type="ECO:0000256" key="3">
    <source>
        <dbReference type="SAM" id="MobiDB-lite"/>
    </source>
</evidence>
<dbReference type="InterPro" id="IPR059095">
    <property type="entry name" value="Znf_C2H2_17_2nd"/>
</dbReference>
<dbReference type="InterPro" id="IPR013087">
    <property type="entry name" value="Znf_C2H2_type"/>
</dbReference>
<evidence type="ECO:0000256" key="2">
    <source>
        <dbReference type="SAM" id="Coils"/>
    </source>
</evidence>
<feature type="compositionally biased region" description="Basic and acidic residues" evidence="3">
    <location>
        <begin position="93"/>
        <end position="106"/>
    </location>
</feature>
<dbReference type="PROSITE" id="PS50157">
    <property type="entry name" value="ZINC_FINGER_C2H2_2"/>
    <property type="match status" value="1"/>
</dbReference>
<dbReference type="GO" id="GO:0008270">
    <property type="term" value="F:zinc ion binding"/>
    <property type="evidence" value="ECO:0007669"/>
    <property type="project" value="UniProtKB-KW"/>
</dbReference>
<dbReference type="InterPro" id="IPR051061">
    <property type="entry name" value="Zinc_finger_trans_reg"/>
</dbReference>
<dbReference type="Proteomes" id="UP000887226">
    <property type="component" value="Unassembled WGS sequence"/>
</dbReference>
<dbReference type="Pfam" id="PF26177">
    <property type="entry name" value="zf_C2H2_17_1st"/>
    <property type="match status" value="1"/>
</dbReference>
<reference evidence="5" key="1">
    <citation type="journal article" date="2021" name="IMA Fungus">
        <title>Genomic characterization of three marine fungi, including Emericellopsis atlantica sp. nov. with signatures of a generalist lifestyle and marine biomass degradation.</title>
        <authorList>
            <person name="Hagestad O.C."/>
            <person name="Hou L."/>
            <person name="Andersen J.H."/>
            <person name="Hansen E.H."/>
            <person name="Altermark B."/>
            <person name="Li C."/>
            <person name="Kuhnert E."/>
            <person name="Cox R.J."/>
            <person name="Crous P.W."/>
            <person name="Spatafora J.W."/>
            <person name="Lail K."/>
            <person name="Amirebrahimi M."/>
            <person name="Lipzen A."/>
            <person name="Pangilinan J."/>
            <person name="Andreopoulos W."/>
            <person name="Hayes R.D."/>
            <person name="Ng V."/>
            <person name="Grigoriev I.V."/>
            <person name="Jackson S.A."/>
            <person name="Sutton T.D.S."/>
            <person name="Dobson A.D.W."/>
            <person name="Rama T."/>
        </authorList>
    </citation>
    <scope>NUCLEOTIDE SEQUENCE</scope>
    <source>
        <strain evidence="5">TRa3180A</strain>
    </source>
</reference>
<dbReference type="EMBL" id="MU254134">
    <property type="protein sequence ID" value="KAG9241947.1"/>
    <property type="molecule type" value="Genomic_DNA"/>
</dbReference>
<dbReference type="Pfam" id="PF26176">
    <property type="entry name" value="zf_C2H2_17_2"/>
    <property type="match status" value="1"/>
</dbReference>
<dbReference type="Gene3D" id="3.30.160.60">
    <property type="entry name" value="Classic Zinc Finger"/>
    <property type="match status" value="1"/>
</dbReference>
<dbReference type="AlphaFoldDB" id="A0A9P8CCR4"/>
<protein>
    <submittedName>
        <fullName evidence="5">C2H2 transcription factor</fullName>
    </submittedName>
</protein>
<comment type="caution">
    <text evidence="5">The sequence shown here is derived from an EMBL/GenBank/DDBJ whole genome shotgun (WGS) entry which is preliminary data.</text>
</comment>
<keyword evidence="1" id="KW-0863">Zinc-finger</keyword>